<dbReference type="InterPro" id="IPR018328">
    <property type="entry name" value="Rad4_beta-hairpin_dom3"/>
</dbReference>
<dbReference type="GO" id="GO:0005737">
    <property type="term" value="C:cytoplasm"/>
    <property type="evidence" value="ECO:0007669"/>
    <property type="project" value="TreeGrafter"/>
</dbReference>
<comment type="subcellular location">
    <subcellularLocation>
        <location evidence="1">Nucleus</location>
    </subcellularLocation>
</comment>
<dbReference type="STRING" id="109895.A0A507EDH8"/>
<dbReference type="EMBL" id="QEAQ01000003">
    <property type="protein sequence ID" value="TPX62259.1"/>
    <property type="molecule type" value="Genomic_DNA"/>
</dbReference>
<dbReference type="InterPro" id="IPR036985">
    <property type="entry name" value="Transglutaminase-like_sf"/>
</dbReference>
<dbReference type="InterPro" id="IPR038765">
    <property type="entry name" value="Papain-like_cys_pep_sf"/>
</dbReference>
<evidence type="ECO:0000313" key="11">
    <source>
        <dbReference type="Proteomes" id="UP000318582"/>
    </source>
</evidence>
<feature type="compositionally biased region" description="Acidic residues" evidence="6">
    <location>
        <begin position="785"/>
        <end position="794"/>
    </location>
</feature>
<evidence type="ECO:0000259" key="9">
    <source>
        <dbReference type="SMART" id="SM01032"/>
    </source>
</evidence>
<dbReference type="Pfam" id="PF10404">
    <property type="entry name" value="BHD_2"/>
    <property type="match status" value="1"/>
</dbReference>
<proteinExistence type="inferred from homology"/>
<dbReference type="GO" id="GO:0003684">
    <property type="term" value="F:damaged DNA binding"/>
    <property type="evidence" value="ECO:0007669"/>
    <property type="project" value="InterPro"/>
</dbReference>
<dbReference type="Gene3D" id="3.30.70.2460">
    <property type="entry name" value="Rad4, beta-hairpin domain BHD3"/>
    <property type="match status" value="1"/>
</dbReference>
<dbReference type="InterPro" id="IPR018327">
    <property type="entry name" value="BHD_2"/>
</dbReference>
<name>A0A507EDH8_9FUNG</name>
<feature type="domain" description="Rad4 beta-hairpin" evidence="8">
    <location>
        <begin position="557"/>
        <end position="630"/>
    </location>
</feature>
<feature type="region of interest" description="Disordered" evidence="6">
    <location>
        <begin position="89"/>
        <end position="125"/>
    </location>
</feature>
<dbReference type="Proteomes" id="UP000318582">
    <property type="component" value="Unassembled WGS sequence"/>
</dbReference>
<feature type="compositionally biased region" description="Basic and acidic residues" evidence="6">
    <location>
        <begin position="771"/>
        <end position="784"/>
    </location>
</feature>
<feature type="domain" description="Rad4 beta-hairpin" evidence="7">
    <location>
        <begin position="502"/>
        <end position="555"/>
    </location>
</feature>
<dbReference type="SMART" id="SM01030">
    <property type="entry name" value="BHD_1"/>
    <property type="match status" value="1"/>
</dbReference>
<dbReference type="SMART" id="SM01031">
    <property type="entry name" value="BHD_2"/>
    <property type="match status" value="1"/>
</dbReference>
<evidence type="ECO:0000256" key="6">
    <source>
        <dbReference type="SAM" id="MobiDB-lite"/>
    </source>
</evidence>
<dbReference type="Pfam" id="PF10405">
    <property type="entry name" value="BHD_3"/>
    <property type="match status" value="1"/>
</dbReference>
<protein>
    <recommendedName>
        <fullName evidence="12">Rad4 beta-hairpin domain-containing protein</fullName>
    </recommendedName>
</protein>
<dbReference type="Pfam" id="PF03835">
    <property type="entry name" value="Rad4"/>
    <property type="match status" value="1"/>
</dbReference>
<feature type="compositionally biased region" description="Basic and acidic residues" evidence="6">
    <location>
        <begin position="595"/>
        <end position="606"/>
    </location>
</feature>
<feature type="region of interest" description="Disordered" evidence="6">
    <location>
        <begin position="768"/>
        <end position="796"/>
    </location>
</feature>
<dbReference type="PANTHER" id="PTHR12135">
    <property type="entry name" value="DNA REPAIR PROTEIN XP-C / RAD4"/>
    <property type="match status" value="1"/>
</dbReference>
<dbReference type="InterPro" id="IPR004583">
    <property type="entry name" value="DNA_repair_Rad4"/>
</dbReference>
<dbReference type="GO" id="GO:0003697">
    <property type="term" value="F:single-stranded DNA binding"/>
    <property type="evidence" value="ECO:0007669"/>
    <property type="project" value="TreeGrafter"/>
</dbReference>
<sequence>MGPKRRSTRLNVGEDAGDRVQDTAISGSKRSSSSAVTPTTKRARTVTPKTATNKVPENLVAQVPEPDDFLNSFFSRENPAREVVSNTLVHTSSAGNAEDEEGSDSDEEEDWEELGTVQGSTLPAEPSSILVSGAQEEEGFEISVKRPEPDLAQEIAAKKAKARGIRKGDRIRRMLAHKVHLLCLLTCGFSRNRWCNNQDLQAIAASVVPPDIYNGITGKGSDANRKGKQPVTLRKKSLLYYLGMFAKWWKEQVTVQDVPDQKLQGPRSVLKQFGAYMEKHEEDAERTVSAEVSVLVFAAACRSLGLQTRVVYSLHPLPLSLSIQKKAAPPAPRKKKPKRKPARSAQTSDHDDEDVDPDTFVSRPSAPCARIEVPSGRQPNVTTVLVPYPLQCWCEVYSETDLEWIPVDPVRAIVNDPAKMEPSPSAPSQLQTSYVVAFEPDFGAKDVTRRYTTQWGARTMRLRLPPGPQGEDWWERSLWFYSKSGGGLEDRVEDEQLKTAGVKEKMPTSLAGFKDHPLYALERHLKKFEVIHPSGPEQAIGRYKDDLVYPRSHVKELHTAATWLKKGRMIKAGEEPMKHIKARVATIKRLRQIEMEKMDDRGRDREDESTDSSKSAVFGEWQTTEYLAPPLIDGQIPKNEFGNIEIFHKNMIPRGCIHLPLNGIRMIAKKLGIECASAVTGFEFHRGHSTPTINGIVVEAEFEDILTAAWEENQQRLRVQELQKTNRRVYGRWRKLIVSLLNKARLIKEYMIYDDEDEGTGTSVVEQSMDTSREVSEDDAHSDNDDRDSEEEEVTTFRRYTGKPRPRFVIEDTDTDIVDVPAGNDSRSTNRDLQHSDNIQSIGHGGFLLEDDDDEAGVSKSIGIQSTVHGGFLLEDGDDNAAAEGAGFFMDE</sequence>
<dbReference type="SMART" id="SM01032">
    <property type="entry name" value="BHD_3"/>
    <property type="match status" value="1"/>
</dbReference>
<gene>
    <name evidence="10" type="ORF">PhCBS80983_g00490</name>
</gene>
<dbReference type="InterPro" id="IPR018325">
    <property type="entry name" value="Rad4/PNGase_transGLS-fold"/>
</dbReference>
<dbReference type="AlphaFoldDB" id="A0A507EDH8"/>
<feature type="domain" description="Rad4 beta-hairpin" evidence="9">
    <location>
        <begin position="636"/>
        <end position="710"/>
    </location>
</feature>
<dbReference type="GO" id="GO:0006298">
    <property type="term" value="P:mismatch repair"/>
    <property type="evidence" value="ECO:0007669"/>
    <property type="project" value="TreeGrafter"/>
</dbReference>
<dbReference type="Pfam" id="PF10403">
    <property type="entry name" value="BHD_1"/>
    <property type="match status" value="1"/>
</dbReference>
<accession>A0A507EDH8</accession>
<evidence type="ECO:0000259" key="8">
    <source>
        <dbReference type="SMART" id="SM01031"/>
    </source>
</evidence>
<evidence type="ECO:0000256" key="3">
    <source>
        <dbReference type="ARBA" id="ARBA00022763"/>
    </source>
</evidence>
<dbReference type="InterPro" id="IPR042488">
    <property type="entry name" value="Rad4_BHD3_sf"/>
</dbReference>
<feature type="region of interest" description="Disordered" evidence="6">
    <location>
        <begin position="1"/>
        <end position="63"/>
    </location>
</feature>
<dbReference type="SUPFAM" id="SSF54001">
    <property type="entry name" value="Cysteine proteinases"/>
    <property type="match status" value="1"/>
</dbReference>
<dbReference type="FunFam" id="3.30.70.2460:FF:000001">
    <property type="entry name" value="DNA repair protein Rad4 family"/>
    <property type="match status" value="1"/>
</dbReference>
<reference evidence="10 11" key="1">
    <citation type="journal article" date="2019" name="Sci. Rep.">
        <title>Comparative genomics of chytrid fungi reveal insights into the obligate biotrophic and pathogenic lifestyle of Synchytrium endobioticum.</title>
        <authorList>
            <person name="van de Vossenberg B.T.L.H."/>
            <person name="Warris S."/>
            <person name="Nguyen H.D.T."/>
            <person name="van Gent-Pelzer M.P.E."/>
            <person name="Joly D.L."/>
            <person name="van de Geest H.C."/>
            <person name="Bonants P.J.M."/>
            <person name="Smith D.S."/>
            <person name="Levesque C.A."/>
            <person name="van der Lee T.A.J."/>
        </authorList>
    </citation>
    <scope>NUCLEOTIDE SEQUENCE [LARGE SCALE GENOMIC DNA]</scope>
    <source>
        <strain evidence="10 11">CBS 809.83</strain>
    </source>
</reference>
<dbReference type="GO" id="GO:0071942">
    <property type="term" value="C:XPC complex"/>
    <property type="evidence" value="ECO:0007669"/>
    <property type="project" value="TreeGrafter"/>
</dbReference>
<evidence type="ECO:0000256" key="5">
    <source>
        <dbReference type="ARBA" id="ARBA00023242"/>
    </source>
</evidence>
<dbReference type="PANTHER" id="PTHR12135:SF0">
    <property type="entry name" value="DNA REPAIR PROTEIN COMPLEMENTING XP-C CELLS"/>
    <property type="match status" value="1"/>
</dbReference>
<dbReference type="Gene3D" id="2.20.20.110">
    <property type="entry name" value="Rad4, beta-hairpin domain BHD1"/>
    <property type="match status" value="1"/>
</dbReference>
<feature type="compositionally biased region" description="Basic residues" evidence="6">
    <location>
        <begin position="332"/>
        <end position="342"/>
    </location>
</feature>
<keyword evidence="5" id="KW-0539">Nucleus</keyword>
<keyword evidence="11" id="KW-1185">Reference proteome</keyword>
<dbReference type="InterPro" id="IPR018326">
    <property type="entry name" value="Rad4_beta-hairpin_dom1"/>
</dbReference>
<feature type="region of interest" description="Disordered" evidence="6">
    <location>
        <begin position="325"/>
        <end position="363"/>
    </location>
</feature>
<evidence type="ECO:0000256" key="2">
    <source>
        <dbReference type="ARBA" id="ARBA00009525"/>
    </source>
</evidence>
<evidence type="ECO:0000313" key="10">
    <source>
        <dbReference type="EMBL" id="TPX62259.1"/>
    </source>
</evidence>
<dbReference type="GO" id="GO:0000111">
    <property type="term" value="C:nucleotide-excision repair factor 2 complex"/>
    <property type="evidence" value="ECO:0007669"/>
    <property type="project" value="TreeGrafter"/>
</dbReference>
<keyword evidence="3" id="KW-0227">DNA damage</keyword>
<feature type="compositionally biased region" description="Acidic residues" evidence="6">
    <location>
        <begin position="97"/>
        <end position="113"/>
    </location>
</feature>
<organism evidence="10 11">
    <name type="scientific">Powellomyces hirtus</name>
    <dbReference type="NCBI Taxonomy" id="109895"/>
    <lineage>
        <taxon>Eukaryota</taxon>
        <taxon>Fungi</taxon>
        <taxon>Fungi incertae sedis</taxon>
        <taxon>Chytridiomycota</taxon>
        <taxon>Chytridiomycota incertae sedis</taxon>
        <taxon>Chytridiomycetes</taxon>
        <taxon>Spizellomycetales</taxon>
        <taxon>Powellomycetaceae</taxon>
        <taxon>Powellomyces</taxon>
    </lineage>
</organism>
<comment type="caution">
    <text evidence="10">The sequence shown here is derived from an EMBL/GenBank/DDBJ whole genome shotgun (WGS) entry which is preliminary data.</text>
</comment>
<evidence type="ECO:0000259" key="7">
    <source>
        <dbReference type="SMART" id="SM01030"/>
    </source>
</evidence>
<evidence type="ECO:0000256" key="1">
    <source>
        <dbReference type="ARBA" id="ARBA00004123"/>
    </source>
</evidence>
<evidence type="ECO:0000256" key="4">
    <source>
        <dbReference type="ARBA" id="ARBA00023204"/>
    </source>
</evidence>
<comment type="similarity">
    <text evidence="2">Belongs to the XPC family.</text>
</comment>
<keyword evidence="4" id="KW-0234">DNA repair</keyword>
<evidence type="ECO:0008006" key="12">
    <source>
        <dbReference type="Google" id="ProtNLM"/>
    </source>
</evidence>
<dbReference type="Gene3D" id="3.90.260.10">
    <property type="entry name" value="Transglutaminase-like"/>
    <property type="match status" value="1"/>
</dbReference>
<feature type="region of interest" description="Disordered" evidence="6">
    <location>
        <begin position="595"/>
        <end position="615"/>
    </location>
</feature>
<dbReference type="GO" id="GO:0006289">
    <property type="term" value="P:nucleotide-excision repair"/>
    <property type="evidence" value="ECO:0007669"/>
    <property type="project" value="InterPro"/>
</dbReference>